<feature type="coiled-coil region" evidence="8">
    <location>
        <begin position="614"/>
        <end position="655"/>
    </location>
</feature>
<dbReference type="Gene3D" id="1.10.287.1490">
    <property type="match status" value="1"/>
</dbReference>
<comment type="caution">
    <text evidence="10">The sequence shown here is derived from an EMBL/GenBank/DDBJ whole genome shotgun (WGS) entry which is preliminary data.</text>
</comment>
<evidence type="ECO:0000256" key="6">
    <source>
        <dbReference type="ARBA" id="ARBA00023212"/>
    </source>
</evidence>
<evidence type="ECO:0000313" key="11">
    <source>
        <dbReference type="Proteomes" id="UP000542689"/>
    </source>
</evidence>
<reference evidence="10 11" key="1">
    <citation type="submission" date="2019-09" db="EMBL/GenBank/DDBJ databases">
        <title>Bird 10,000 Genomes (B10K) Project - Family phase.</title>
        <authorList>
            <person name="Zhang G."/>
        </authorList>
    </citation>
    <scope>NUCLEOTIDE SEQUENCE [LARGE SCALE GENOMIC DNA]</scope>
    <source>
        <strain evidence="10">B10K-DU-029-41</strain>
        <tissue evidence="10">Liver</tissue>
    </source>
</reference>
<feature type="coiled-coil region" evidence="8">
    <location>
        <begin position="1285"/>
        <end position="1387"/>
    </location>
</feature>
<feature type="coiled-coil region" evidence="8">
    <location>
        <begin position="1216"/>
        <end position="1243"/>
    </location>
</feature>
<dbReference type="InterPro" id="IPR026201">
    <property type="entry name" value="Cep290"/>
</dbReference>
<organism evidence="10 11">
    <name type="scientific">Ifrita kowaldi</name>
    <name type="common">blue-capped ifrita</name>
    <dbReference type="NCBI Taxonomy" id="461245"/>
    <lineage>
        <taxon>Eukaryota</taxon>
        <taxon>Metazoa</taxon>
        <taxon>Chordata</taxon>
        <taxon>Craniata</taxon>
        <taxon>Vertebrata</taxon>
        <taxon>Euteleostomi</taxon>
        <taxon>Archelosauria</taxon>
        <taxon>Archosauria</taxon>
        <taxon>Dinosauria</taxon>
        <taxon>Saurischia</taxon>
        <taxon>Theropoda</taxon>
        <taxon>Coelurosauria</taxon>
        <taxon>Aves</taxon>
        <taxon>Neognathae</taxon>
        <taxon>Neoaves</taxon>
        <taxon>Telluraves</taxon>
        <taxon>Australaves</taxon>
        <taxon>Passeriformes</taxon>
        <taxon>Corvoidea</taxon>
        <taxon>Cinclosomatidae</taxon>
        <taxon>Ifrita</taxon>
    </lineage>
</organism>
<feature type="non-terminal residue" evidence="10">
    <location>
        <position position="2461"/>
    </location>
</feature>
<feature type="coiled-coil region" evidence="8">
    <location>
        <begin position="1068"/>
        <end position="1176"/>
    </location>
</feature>
<feature type="coiled-coil region" evidence="8">
    <location>
        <begin position="1455"/>
        <end position="1489"/>
    </location>
</feature>
<evidence type="ECO:0000256" key="4">
    <source>
        <dbReference type="ARBA" id="ARBA00022794"/>
    </source>
</evidence>
<proteinExistence type="predicted"/>
<feature type="coiled-coil region" evidence="8">
    <location>
        <begin position="768"/>
        <end position="855"/>
    </location>
</feature>
<keyword evidence="6" id="KW-0206">Cytoskeleton</keyword>
<keyword evidence="3" id="KW-0963">Cytoplasm</keyword>
<evidence type="ECO:0000259" key="9">
    <source>
        <dbReference type="Pfam" id="PF16574"/>
    </source>
</evidence>
<name>A0A7K6Q583_9CORV</name>
<dbReference type="GO" id="GO:0035869">
    <property type="term" value="C:ciliary transition zone"/>
    <property type="evidence" value="ECO:0007669"/>
    <property type="project" value="TreeGrafter"/>
</dbReference>
<dbReference type="EMBL" id="VZRS01014440">
    <property type="protein sequence ID" value="NWW68115.1"/>
    <property type="molecule type" value="Genomic_DNA"/>
</dbReference>
<evidence type="ECO:0000313" key="10">
    <source>
        <dbReference type="EMBL" id="NWW68115.1"/>
    </source>
</evidence>
<evidence type="ECO:0000256" key="5">
    <source>
        <dbReference type="ARBA" id="ARBA00023054"/>
    </source>
</evidence>
<sequence length="2461" mass="287968">MAPILDWKKLMKVDPDTLPRQEELADRLLDIMFKVDGKDLKTEIPEKLVHLFKITQSLLKMKTQEIELALEEVEKAGEEQAKCENKFKAKLMKLQNELEAAQRSAGGRDTRFLRDEIRQLEKQLEQKERQLTDIEEELEKEKKANEQLAVRIEDAENENIRFRRENEQLRQDVVDYQRQIDSQKETIPLRRGEVSDYTSQLSKRSSELVQYLDEIQNLTEANEKLEIQNQEMRKNLEESVQEMEKMTDEYSKMKLIVQQSDIIMDELRKEKDRYKFQVQDLSDQLKAKNEEDDPLMAAVNAKVEEWKKILASKDDELLEYQQMLFNLEEKMKMVQLDVDRNSILSLQQGVQERDAQIRLLTEQVEQYTKEMEKNAFVIEKLKDDLQKDKGHSSLAPWNQIGDMQEKLKMLEERTMEAEKSAELAEAHAREKDKELVETLKRMRDYELGIYGLEEAVAEIKDLRKQVKIRDHEIESLIKEVNKLELKINDFLDENEELRERLGLEPKTMIDLNEFRNSKALKQQQYRAENQILLQEIERLEEERIELKKHIRKLAQEKGRRVATTGLDADNMQMTDSFAEENMRKLDFLSRHDIAEVKAKNEYLASELRERERDLEKNRTVMTKFQSKLKELSEENKQLEQGMKEILQAIKEIQKDSSMKGGETALIIPSLDRLVHAMESKNSEGIFDASVHLKAQVDQLTGRNEELRQELKETQKEAASLSNQLASADEKIEQMKNEICLLRQSEGANIVFQTVNLPEGMAPSSVNTINSLNEYLIHLTQELENKEKLLKQLEDAVEDYKRKFAVIRHQQGLLYKEYQSQKESWQKESENIKEEMKKLEEQKEQDAMKIKAYSNLLDVLQMDPDETKKVLAENNRRITVLRVNEKSLTRQCTTLLEMERHLRKENEKLKGEITHMETAVTGKIGNLQRFKEMACFKIAALQKVLDGSVPLSELEVANKQYNALTAKYREMLQKDNLLVQRTTNMEHMERENESLKAQINSLNKELEITKEKLHTVEQAWEQMTKLGKYERDDSAMDKATKAITNSEILSISKKITMLEMKELNERQRAEHSQRMYEHLRSTVKQVEERNFELETKFAELTKINLEAQKVEQELRDELSKSVSKAVSDADRRQIMDLEKREMELKIEVSKLRELSDVAQTQVEALEARQQYRDKEVESLRMQILHYQAQSDEKAIIAKLHQDIIALQGSESVAVGKSEKFRLKLQKMEIQNLRLEQKLDERDQALYFARLEGRNRAKHLQQTVQSLRQQFSGALPLAQQEKFSKTMIQLQNDKLKILEEVQHAQQERRNAENRALELELKLKNLEELVSALKDTRGAQKVIEWHMKMEELHLQELKLSRELVKQKEEVKYLRNIISEYECTISNLEEEIVQQNKFHEGRQMAWDQREVELQRQLDQYDHQQTEILSTALKLEEATGSVSDPSLPIPQQLELALRKIQEQIQTILETRATCRSLEEKLKEKETALWKAEQNVISRDKVINELRLRLPATSGEKIMAELSKQEDDSEYHHAIKIAHQTIANMQARLNQKEEVLKRYQHMLAKAREEQEETAKKHEEDIRVLHQKLDLHTDNSLNKFKETALELGKKTAISLSNSKYFHHLEQTVAEQDNSLASLVGKLKKTSSDLEKQKQITLTKINEFETIRAQLQEKHTIDVAQMKQEANELRNTLSQKEKELANVKAELEIQKEANNRAPTATLKNLVEQLKSQLAIKENQHKALSKALLELRAEMTANAEQQIISAASQKEAYMNVQEIVDRQTKGLTTQIEELNNQIAKLTDNLKISKNKETSLSDERDELNQELQKKEKAFAKISREKNEMEKENEELKNRIRRLSSSIQSKADEQNLIDVLQKKVKKLESELEKQCEETEKKGLREDKTSKEEIIRWDEGKKWQIRMEGLRNKLREKEKEADALSKQLNTLKEFYTKTEKEKIALQKKLKTTGVTVDRVVGVRATETEKEVEELRKRNLELENEVAHMRTLQAIPRDSVIEDLHLKNQYLQEKLHALQRQCSRETFLRPLTSGIGSSDQYRREQEVLKENLRLSSENIELRFQLEQANKDLPRLKDQVDDLKEMCELLKKEKAEAERKLGSIRGAGRSGKTIPELEKTIGLMKKVVERVQRENEELKKAPAVVSNEKLLGLEQENERLKSEMEKMKLDLEGQLSMRYESKTKGMEKLITENERLRKELKKEADSGEKLRIEKNNLEILNEKLNAQLEETIKKLNLAESQLDGADSRSWKSIVTRMQETKLKKMETDIAKKTQSIANLQRLLQEAIEREHNADKNLQDLKEQIEHLKHLPESAETEQNLIKELQFLRLTNDRLEKEKAELVHQMGDYKHEQYTSTSGGPAAGHNEIVEKAKIDKLMSEMADLQSQLEASELEKQQLKEETKELRRELETYNPSFFEELEDLKYNYNEEVKKNIILEERLKQLYEESGIQDSPGNISVD</sequence>
<comment type="subcellular location">
    <subcellularLocation>
        <location evidence="1">Cytoplasm</location>
        <location evidence="1">Cytoskeleton</location>
        <location evidence="1">Cilium basal body</location>
    </subcellularLocation>
    <subcellularLocation>
        <location evidence="2">Cytoplasm</location>
        <location evidence="2">Cytoskeleton</location>
        <location evidence="2">Microtubule organizing center</location>
        <location evidence="2">Centrosome</location>
    </subcellularLocation>
</comment>
<dbReference type="GO" id="GO:1905515">
    <property type="term" value="P:non-motile cilium assembly"/>
    <property type="evidence" value="ECO:0007669"/>
    <property type="project" value="TreeGrafter"/>
</dbReference>
<feature type="coiled-coil region" evidence="8">
    <location>
        <begin position="953"/>
        <end position="1018"/>
    </location>
</feature>
<keyword evidence="7" id="KW-0966">Cell projection</keyword>
<feature type="coiled-coil region" evidence="8">
    <location>
        <begin position="2061"/>
        <end position="2448"/>
    </location>
</feature>
<dbReference type="GO" id="GO:0034451">
    <property type="term" value="C:centriolar satellite"/>
    <property type="evidence" value="ECO:0007669"/>
    <property type="project" value="TreeGrafter"/>
</dbReference>
<feature type="coiled-coil region" evidence="8">
    <location>
        <begin position="59"/>
        <end position="370"/>
    </location>
</feature>
<evidence type="ECO:0000256" key="2">
    <source>
        <dbReference type="ARBA" id="ARBA00004300"/>
    </source>
</evidence>
<dbReference type="Proteomes" id="UP000542689">
    <property type="component" value="Unassembled WGS sequence"/>
</dbReference>
<keyword evidence="11" id="KW-1185">Reference proteome</keyword>
<keyword evidence="4" id="KW-0970">Cilium biogenesis/degradation</keyword>
<dbReference type="Pfam" id="PF16574">
    <property type="entry name" value="CEP209_CC5"/>
    <property type="match status" value="1"/>
</dbReference>
<dbReference type="PANTHER" id="PTHR18879:SF20">
    <property type="entry name" value="CENTROSOMAL PROTEIN OF 290 KDA"/>
    <property type="match status" value="1"/>
</dbReference>
<feature type="coiled-coil region" evidence="8">
    <location>
        <begin position="1664"/>
        <end position="1745"/>
    </location>
</feature>
<feature type="domain" description="Centrosomal protein of 290kDa coiled-coil region" evidence="9">
    <location>
        <begin position="1284"/>
        <end position="1411"/>
    </location>
</feature>
<evidence type="ECO:0000256" key="1">
    <source>
        <dbReference type="ARBA" id="ARBA00004120"/>
    </source>
</evidence>
<feature type="coiled-coil region" evidence="8">
    <location>
        <begin position="452"/>
        <end position="559"/>
    </location>
</feature>
<feature type="non-terminal residue" evidence="10">
    <location>
        <position position="1"/>
    </location>
</feature>
<evidence type="ECO:0000256" key="7">
    <source>
        <dbReference type="ARBA" id="ARBA00023273"/>
    </source>
</evidence>
<feature type="coiled-coil region" evidence="8">
    <location>
        <begin position="1529"/>
        <end position="1588"/>
    </location>
</feature>
<gene>
    <name evidence="10" type="primary">Cep290</name>
    <name evidence="10" type="ORF">IFRKOW_R09227</name>
</gene>
<accession>A0A7K6Q583</accession>
<feature type="coiled-coil region" evidence="8">
    <location>
        <begin position="1966"/>
        <end position="2024"/>
    </location>
</feature>
<dbReference type="GO" id="GO:0043010">
    <property type="term" value="P:camera-type eye development"/>
    <property type="evidence" value="ECO:0007669"/>
    <property type="project" value="TreeGrafter"/>
</dbReference>
<evidence type="ECO:0000256" key="8">
    <source>
        <dbReference type="SAM" id="Coils"/>
    </source>
</evidence>
<dbReference type="PANTHER" id="PTHR18879">
    <property type="entry name" value="CENTROSOMAL PROTEIN OF 290 KDA"/>
    <property type="match status" value="1"/>
</dbReference>
<dbReference type="InterPro" id="IPR032321">
    <property type="entry name" value="Cep209_CC5"/>
</dbReference>
<keyword evidence="5 8" id="KW-0175">Coiled coil</keyword>
<evidence type="ECO:0000256" key="3">
    <source>
        <dbReference type="ARBA" id="ARBA00022490"/>
    </source>
</evidence>
<dbReference type="GO" id="GO:0097711">
    <property type="term" value="P:ciliary basal body-plasma membrane docking"/>
    <property type="evidence" value="ECO:0007669"/>
    <property type="project" value="TreeGrafter"/>
</dbReference>
<dbReference type="GO" id="GO:0001822">
    <property type="term" value="P:kidney development"/>
    <property type="evidence" value="ECO:0007669"/>
    <property type="project" value="TreeGrafter"/>
</dbReference>
<feature type="coiled-coil region" evidence="8">
    <location>
        <begin position="1775"/>
        <end position="1938"/>
    </location>
</feature>
<dbReference type="GO" id="GO:1905349">
    <property type="term" value="P:ciliary transition zone assembly"/>
    <property type="evidence" value="ECO:0007669"/>
    <property type="project" value="TreeGrafter"/>
</dbReference>
<feature type="coiled-coil region" evidence="8">
    <location>
        <begin position="689"/>
        <end position="737"/>
    </location>
</feature>
<feature type="coiled-coil region" evidence="8">
    <location>
        <begin position="400"/>
        <end position="427"/>
    </location>
</feature>
<protein>
    <submittedName>
        <fullName evidence="10">CE290 protein</fullName>
    </submittedName>
</protein>